<sequence>MVYGFSFAPLLVVFEVTCVASMSQHSGCDGSEQGTCRSQVVTDLPADHTDELAALQARRAMHVNYMVRAPQVPLSRDSAGIVETTGLVVVMFGVQPFWIMASAGQTCNSACSAFDTADDSFECGKDEMGAINSSQAISDLLVSLNGTCGFADNGNLFRSNAGSPFILVNGDCYYWDPDKLSQHLDGIWVWLSADPDGGWFTGATNNVPCDTVCNDNGYAECGEEEMAAINNTQAIVDLAWELGIVCTVNSGDPSRNNAGTPFLSGNKCYYWDPNTAASQVDCSSVNSANR</sequence>
<keyword evidence="1" id="KW-0732">Signal</keyword>
<feature type="signal peptide" evidence="1">
    <location>
        <begin position="1"/>
        <end position="20"/>
    </location>
</feature>
<feature type="non-terminal residue" evidence="2">
    <location>
        <position position="290"/>
    </location>
</feature>
<protein>
    <submittedName>
        <fullName evidence="2">Uncharacterized protein</fullName>
    </submittedName>
</protein>
<organism evidence="2 3">
    <name type="scientific">Symbiodinium necroappetens</name>
    <dbReference type="NCBI Taxonomy" id="1628268"/>
    <lineage>
        <taxon>Eukaryota</taxon>
        <taxon>Sar</taxon>
        <taxon>Alveolata</taxon>
        <taxon>Dinophyceae</taxon>
        <taxon>Suessiales</taxon>
        <taxon>Symbiodiniaceae</taxon>
        <taxon>Symbiodinium</taxon>
    </lineage>
</organism>
<dbReference type="AlphaFoldDB" id="A0A813A0A7"/>
<dbReference type="OrthoDB" id="430009at2759"/>
<keyword evidence="3" id="KW-1185">Reference proteome</keyword>
<name>A0A813A0A7_9DINO</name>
<feature type="chain" id="PRO_5032928112" evidence="1">
    <location>
        <begin position="21"/>
        <end position="290"/>
    </location>
</feature>
<evidence type="ECO:0000313" key="2">
    <source>
        <dbReference type="EMBL" id="CAE7844559.1"/>
    </source>
</evidence>
<accession>A0A813A0A7</accession>
<dbReference type="Proteomes" id="UP000601435">
    <property type="component" value="Unassembled WGS sequence"/>
</dbReference>
<comment type="caution">
    <text evidence="2">The sequence shown here is derived from an EMBL/GenBank/DDBJ whole genome shotgun (WGS) entry which is preliminary data.</text>
</comment>
<gene>
    <name evidence="2" type="ORF">SNEC2469_LOCUS25889</name>
</gene>
<evidence type="ECO:0000313" key="3">
    <source>
        <dbReference type="Proteomes" id="UP000601435"/>
    </source>
</evidence>
<dbReference type="EMBL" id="CAJNJA010051719">
    <property type="protein sequence ID" value="CAE7844559.1"/>
    <property type="molecule type" value="Genomic_DNA"/>
</dbReference>
<proteinExistence type="predicted"/>
<reference evidence="2" key="1">
    <citation type="submission" date="2021-02" db="EMBL/GenBank/DDBJ databases">
        <authorList>
            <person name="Dougan E. K."/>
            <person name="Rhodes N."/>
            <person name="Thang M."/>
            <person name="Chan C."/>
        </authorList>
    </citation>
    <scope>NUCLEOTIDE SEQUENCE</scope>
</reference>
<evidence type="ECO:0000256" key="1">
    <source>
        <dbReference type="SAM" id="SignalP"/>
    </source>
</evidence>